<keyword evidence="3" id="KW-1185">Reference proteome</keyword>
<evidence type="ECO:0000313" key="3">
    <source>
        <dbReference type="Proteomes" id="UP000887023"/>
    </source>
</evidence>
<feature type="signal peptide" evidence="1">
    <location>
        <begin position="1"/>
        <end position="28"/>
    </location>
</feature>
<protein>
    <submittedName>
        <fullName evidence="2">Uncharacterized protein</fullName>
    </submittedName>
</protein>
<reference evidence="2" key="1">
    <citation type="submission" date="2021-07" db="EMBL/GenBank/DDBJ databases">
        <title>Candidatus Kaistella beijingensis sp. nov. isolated from a municipal wastewater treatment plant is involved in sludge foaming.</title>
        <authorList>
            <person name="Song Y."/>
            <person name="Liu S.-J."/>
        </authorList>
    </citation>
    <scope>NUCLEOTIDE SEQUENCE</scope>
    <source>
        <strain evidence="2">DSM 43998</strain>
    </source>
</reference>
<organism evidence="2 3">
    <name type="scientific">Skermania pinensis</name>
    <dbReference type="NCBI Taxonomy" id="39122"/>
    <lineage>
        <taxon>Bacteria</taxon>
        <taxon>Bacillati</taxon>
        <taxon>Actinomycetota</taxon>
        <taxon>Actinomycetes</taxon>
        <taxon>Mycobacteriales</taxon>
        <taxon>Gordoniaceae</taxon>
        <taxon>Skermania</taxon>
    </lineage>
</organism>
<name>A0ABX8S9F1_9ACTN</name>
<accession>A0ABX8S9F1</accession>
<sequence>MTKRLLLAAVAAAAVVAPAVGLPAVAAADTTAYTAVVTTTPDLTQTLKGLAGFMQALVPSTTTTPSTGSAG</sequence>
<dbReference type="Proteomes" id="UP000887023">
    <property type="component" value="Chromosome"/>
</dbReference>
<evidence type="ECO:0000256" key="1">
    <source>
        <dbReference type="SAM" id="SignalP"/>
    </source>
</evidence>
<gene>
    <name evidence="2" type="ORF">KV203_02980</name>
</gene>
<proteinExistence type="predicted"/>
<evidence type="ECO:0000313" key="2">
    <source>
        <dbReference type="EMBL" id="QXQ14398.1"/>
    </source>
</evidence>
<dbReference type="EMBL" id="CP079105">
    <property type="protein sequence ID" value="QXQ14398.1"/>
    <property type="molecule type" value="Genomic_DNA"/>
</dbReference>
<keyword evidence="1" id="KW-0732">Signal</keyword>
<feature type="chain" id="PRO_5046720203" evidence="1">
    <location>
        <begin position="29"/>
        <end position="71"/>
    </location>
</feature>
<dbReference type="RefSeq" id="WP_157079632.1">
    <property type="nucleotide sequence ID" value="NZ_CBCRUZ010000003.1"/>
</dbReference>